<dbReference type="Proteomes" id="UP000076532">
    <property type="component" value="Unassembled WGS sequence"/>
</dbReference>
<feature type="region of interest" description="Disordered" evidence="1">
    <location>
        <begin position="744"/>
        <end position="765"/>
    </location>
</feature>
<accession>A0A167V0W6</accession>
<reference evidence="2 3" key="1">
    <citation type="journal article" date="2016" name="Mol. Biol. Evol.">
        <title>Comparative Genomics of Early-Diverging Mushroom-Forming Fungi Provides Insights into the Origins of Lignocellulose Decay Capabilities.</title>
        <authorList>
            <person name="Nagy L.G."/>
            <person name="Riley R."/>
            <person name="Tritt A."/>
            <person name="Adam C."/>
            <person name="Daum C."/>
            <person name="Floudas D."/>
            <person name="Sun H."/>
            <person name="Yadav J.S."/>
            <person name="Pangilinan J."/>
            <person name="Larsson K.H."/>
            <person name="Matsuura K."/>
            <person name="Barry K."/>
            <person name="Labutti K."/>
            <person name="Kuo R."/>
            <person name="Ohm R.A."/>
            <person name="Bhattacharya S.S."/>
            <person name="Shirouzu T."/>
            <person name="Yoshinaga Y."/>
            <person name="Martin F.M."/>
            <person name="Grigoriev I.V."/>
            <person name="Hibbett D.S."/>
        </authorList>
    </citation>
    <scope>NUCLEOTIDE SEQUENCE [LARGE SCALE GENOMIC DNA]</scope>
    <source>
        <strain evidence="2 3">CBS 109695</strain>
    </source>
</reference>
<sequence>LVKKGSYTPKARSLARVLISAGCATKHVGRVIRAVCAAARVPVKGSISGRTAARAVLEGGIAAKIQIGHDLGKAKAFTASGDGTSNKHIPYDSHFVHIKSPDYSDPSGPAHRSRFLGLTSTPDQTAEAEADEITGQIDECVQLYNRTSLAIRSGNFERYVVIISKLKGIMTDHCSKARLWSDILHGRTNDAQNQLLGEEQTLELSDADIDAAFELSWAKMIQKAGGQAVWSCLPKAEQNLLQAIATKAALISMGEAKYQNLSDDEQRSLDFFIWVGCGCHKDLNSVSGGYAAMLAWFLDHDDVLSPVLLPHKSNAGVIARIRDPHRLNNDQQDAVQTSASGAVRAAWIAGALFNNKDDKKGQQDTFNWWFEKELDLHLSFPDTSNTRYGSYCAACAVLLQYRPQFIRFLEFIKQSKKSTTWTNMESNLLIALTDPPTLSEMAVMALYAQVISHPYIRAVHAPAAKDINMLNLGPLHHKIEAHMESIIANPQLVLGPDANYHTAAADGLEWDNPQVVEIILADTSLFPHLEDLLVAFFRGSLQTWRRFTTEFTPGGLIDEATEIEKDLAWLPPTNDLNEGILGSFRQFMRFNPSTTLLMFNSQTMFERNDTQTFIDAKFDTEDHRMVMKIAREVDASGHEQKRKALFIEHYEKKNQEKVDRADERSRKMQEKRAHIAGILLIFDEEKIQGLKGKALEEQVEAYRFAGAPLPPAKKDLKLVGDKKSALIECSKKMKDGIWQPRVGLQVDGGEQTEMDMENDLDSDED</sequence>
<proteinExistence type="predicted"/>
<feature type="non-terminal residue" evidence="2">
    <location>
        <position position="765"/>
    </location>
</feature>
<evidence type="ECO:0000256" key="1">
    <source>
        <dbReference type="SAM" id="MobiDB-lite"/>
    </source>
</evidence>
<dbReference type="OrthoDB" id="3052721at2759"/>
<gene>
    <name evidence="2" type="ORF">FIBSPDRAFT_713214</name>
</gene>
<dbReference type="STRING" id="436010.A0A167V0W6"/>
<evidence type="ECO:0000313" key="2">
    <source>
        <dbReference type="EMBL" id="KZP04520.1"/>
    </source>
</evidence>
<protein>
    <submittedName>
        <fullName evidence="2">Uncharacterized protein</fullName>
    </submittedName>
</protein>
<keyword evidence="3" id="KW-1185">Reference proteome</keyword>
<feature type="compositionally biased region" description="Acidic residues" evidence="1">
    <location>
        <begin position="750"/>
        <end position="765"/>
    </location>
</feature>
<dbReference type="EMBL" id="KV417915">
    <property type="protein sequence ID" value="KZP04520.1"/>
    <property type="molecule type" value="Genomic_DNA"/>
</dbReference>
<organism evidence="2 3">
    <name type="scientific">Athelia psychrophila</name>
    <dbReference type="NCBI Taxonomy" id="1759441"/>
    <lineage>
        <taxon>Eukaryota</taxon>
        <taxon>Fungi</taxon>
        <taxon>Dikarya</taxon>
        <taxon>Basidiomycota</taxon>
        <taxon>Agaricomycotina</taxon>
        <taxon>Agaricomycetes</taxon>
        <taxon>Agaricomycetidae</taxon>
        <taxon>Atheliales</taxon>
        <taxon>Atheliaceae</taxon>
        <taxon>Athelia</taxon>
    </lineage>
</organism>
<dbReference type="AlphaFoldDB" id="A0A167V0W6"/>
<name>A0A167V0W6_9AGAM</name>
<feature type="non-terminal residue" evidence="2">
    <location>
        <position position="1"/>
    </location>
</feature>
<evidence type="ECO:0000313" key="3">
    <source>
        <dbReference type="Proteomes" id="UP000076532"/>
    </source>
</evidence>